<dbReference type="RefSeq" id="WP_080022832.1">
    <property type="nucleotide sequence ID" value="NZ_LTAY01000038.1"/>
</dbReference>
<sequence>MSSCSKNITNAFSVVYNTLENVKKLMEYCDKVAESNGYCVCTPKFLRNNTDSNVEGWVYNKFFKIYQSSEDERLENGWRNGPLYVLEINFEEAPLYYLSKFEYEDIKEWRGGISPSAWWAFYFPTNIGDNRIEFKKLDDIYTLSIPKEAYKKSYWGLERVVFRNGDLIEVNKDNVNTNIFEEFNKLKEK</sequence>
<dbReference type="AlphaFoldDB" id="A0A1V4SUV2"/>
<reference evidence="1 2" key="1">
    <citation type="submission" date="2016-02" db="EMBL/GenBank/DDBJ databases">
        <title>Genome sequence of Clostridium thermobutyricum DSM 4928.</title>
        <authorList>
            <person name="Poehlein A."/>
            <person name="Daniel R."/>
        </authorList>
    </citation>
    <scope>NUCLEOTIDE SEQUENCE [LARGE SCALE GENOMIC DNA]</scope>
    <source>
        <strain evidence="1 2">DSM 4928</strain>
    </source>
</reference>
<comment type="caution">
    <text evidence="1">The sequence shown here is derived from an EMBL/GenBank/DDBJ whole genome shotgun (WGS) entry which is preliminary data.</text>
</comment>
<dbReference type="Proteomes" id="UP000191448">
    <property type="component" value="Unassembled WGS sequence"/>
</dbReference>
<protein>
    <submittedName>
        <fullName evidence="1">Uncharacterized protein</fullName>
    </submittedName>
</protein>
<dbReference type="EMBL" id="LTAY01000038">
    <property type="protein sequence ID" value="OPX47739.1"/>
    <property type="molecule type" value="Genomic_DNA"/>
</dbReference>
<accession>A0A1V4SUV2</accession>
<name>A0A1V4SUV2_9CLOT</name>
<organism evidence="1 2">
    <name type="scientific">Clostridium thermobutyricum DSM 4928</name>
    <dbReference type="NCBI Taxonomy" id="1121339"/>
    <lineage>
        <taxon>Bacteria</taxon>
        <taxon>Bacillati</taxon>
        <taxon>Bacillota</taxon>
        <taxon>Clostridia</taxon>
        <taxon>Eubacteriales</taxon>
        <taxon>Clostridiaceae</taxon>
        <taxon>Clostridium</taxon>
    </lineage>
</organism>
<evidence type="ECO:0000313" key="2">
    <source>
        <dbReference type="Proteomes" id="UP000191448"/>
    </source>
</evidence>
<evidence type="ECO:0000313" key="1">
    <source>
        <dbReference type="EMBL" id="OPX47739.1"/>
    </source>
</evidence>
<proteinExistence type="predicted"/>
<dbReference type="OrthoDB" id="1907638at2"/>
<gene>
    <name evidence="1" type="ORF">CLTHE_16490</name>
</gene>